<dbReference type="InterPro" id="IPR017441">
    <property type="entry name" value="Protein_kinase_ATP_BS"/>
</dbReference>
<evidence type="ECO:0000256" key="7">
    <source>
        <dbReference type="PROSITE-ProRule" id="PRU10141"/>
    </source>
</evidence>
<feature type="domain" description="AGC-kinase C-terminal" evidence="10">
    <location>
        <begin position="103"/>
        <end position="178"/>
    </location>
</feature>
<dbReference type="InterPro" id="IPR000719">
    <property type="entry name" value="Prot_kinase_dom"/>
</dbReference>
<evidence type="ECO:0000256" key="1">
    <source>
        <dbReference type="ARBA" id="ARBA00022527"/>
    </source>
</evidence>
<dbReference type="InterPro" id="IPR011009">
    <property type="entry name" value="Kinase-like_dom_sf"/>
</dbReference>
<evidence type="ECO:0000256" key="5">
    <source>
        <dbReference type="ARBA" id="ARBA00022777"/>
    </source>
</evidence>
<evidence type="ECO:0000256" key="6">
    <source>
        <dbReference type="ARBA" id="ARBA00022840"/>
    </source>
</evidence>
<keyword evidence="4 7" id="KW-0547">Nucleotide-binding</keyword>
<evidence type="ECO:0000256" key="4">
    <source>
        <dbReference type="ARBA" id="ARBA00022741"/>
    </source>
</evidence>
<dbReference type="PANTHER" id="PTHR24351">
    <property type="entry name" value="RIBOSOMAL PROTEIN S6 KINASE"/>
    <property type="match status" value="1"/>
</dbReference>
<dbReference type="PROSITE" id="PS50011">
    <property type="entry name" value="PROTEIN_KINASE_DOM"/>
    <property type="match status" value="1"/>
</dbReference>
<dbReference type="InterPro" id="IPR017892">
    <property type="entry name" value="Pkinase_C"/>
</dbReference>
<feature type="region of interest" description="Disordered" evidence="8">
    <location>
        <begin position="1"/>
        <end position="49"/>
    </location>
</feature>
<feature type="binding site" evidence="7">
    <location>
        <position position="88"/>
    </location>
    <ligand>
        <name>ATP</name>
        <dbReference type="ChEBI" id="CHEBI:30616"/>
    </ligand>
</feature>
<dbReference type="PROSITE" id="PS51285">
    <property type="entry name" value="AGC_KINASE_CTER"/>
    <property type="match status" value="1"/>
</dbReference>
<dbReference type="SMART" id="SM00133">
    <property type="entry name" value="S_TK_X"/>
    <property type="match status" value="1"/>
</dbReference>
<dbReference type="EMBL" id="KN551036">
    <property type="protein sequence ID" value="KHJ92945.1"/>
    <property type="molecule type" value="Genomic_DNA"/>
</dbReference>
<keyword evidence="1" id="KW-0723">Serine/threonine-protein kinase</keyword>
<proteinExistence type="predicted"/>
<dbReference type="AlphaFoldDB" id="A0A0B1TC60"/>
<keyword evidence="6 7" id="KW-0067">ATP-binding</keyword>
<dbReference type="GO" id="GO:0004674">
    <property type="term" value="F:protein serine/threonine kinase activity"/>
    <property type="evidence" value="ECO:0007669"/>
    <property type="project" value="UniProtKB-KW"/>
</dbReference>
<feature type="domain" description="Protein kinase" evidence="9">
    <location>
        <begin position="59"/>
        <end position="178"/>
    </location>
</feature>
<dbReference type="Gene3D" id="3.30.200.20">
    <property type="entry name" value="Phosphorylase Kinase, domain 1"/>
    <property type="match status" value="1"/>
</dbReference>
<dbReference type="Pfam" id="PF00433">
    <property type="entry name" value="Pkinase_C"/>
    <property type="match status" value="1"/>
</dbReference>
<name>A0A0B1TC60_OESDE</name>
<evidence type="ECO:0000256" key="8">
    <source>
        <dbReference type="SAM" id="MobiDB-lite"/>
    </source>
</evidence>
<evidence type="ECO:0000256" key="3">
    <source>
        <dbReference type="ARBA" id="ARBA00022679"/>
    </source>
</evidence>
<keyword evidence="5 11" id="KW-0418">Kinase</keyword>
<keyword evidence="3" id="KW-0808">Transferase</keyword>
<dbReference type="PROSITE" id="PS00107">
    <property type="entry name" value="PROTEIN_KINASE_ATP"/>
    <property type="match status" value="1"/>
</dbReference>
<accession>A0A0B1TC60</accession>
<keyword evidence="12" id="KW-1185">Reference proteome</keyword>
<dbReference type="GO" id="GO:0005524">
    <property type="term" value="F:ATP binding"/>
    <property type="evidence" value="ECO:0007669"/>
    <property type="project" value="UniProtKB-UniRule"/>
</dbReference>
<evidence type="ECO:0000313" key="11">
    <source>
        <dbReference type="EMBL" id="KHJ92945.1"/>
    </source>
</evidence>
<reference evidence="11 12" key="1">
    <citation type="submission" date="2014-03" db="EMBL/GenBank/DDBJ databases">
        <title>Draft genome of the hookworm Oesophagostomum dentatum.</title>
        <authorList>
            <person name="Mitreva M."/>
        </authorList>
    </citation>
    <scope>NUCLEOTIDE SEQUENCE [LARGE SCALE GENOMIC DNA]</scope>
    <source>
        <strain evidence="11 12">OD-Hann</strain>
    </source>
</reference>
<evidence type="ECO:0000256" key="2">
    <source>
        <dbReference type="ARBA" id="ARBA00022553"/>
    </source>
</evidence>
<dbReference type="OrthoDB" id="5838361at2759"/>
<keyword evidence="2" id="KW-0597">Phosphoprotein</keyword>
<dbReference type="FunFam" id="3.30.200.20:FF:000103">
    <property type="entry name" value="Protein kinase C"/>
    <property type="match status" value="1"/>
</dbReference>
<evidence type="ECO:0000313" key="12">
    <source>
        <dbReference type="Proteomes" id="UP000053660"/>
    </source>
</evidence>
<dbReference type="InterPro" id="IPR000961">
    <property type="entry name" value="AGC-kinase_C"/>
</dbReference>
<gene>
    <name evidence="11" type="ORF">OESDEN_07151</name>
</gene>
<evidence type="ECO:0000259" key="10">
    <source>
        <dbReference type="PROSITE" id="PS51285"/>
    </source>
</evidence>
<dbReference type="Proteomes" id="UP000053660">
    <property type="component" value="Unassembled WGS sequence"/>
</dbReference>
<organism evidence="11 12">
    <name type="scientific">Oesophagostomum dentatum</name>
    <name type="common">Nodular worm</name>
    <dbReference type="NCBI Taxonomy" id="61180"/>
    <lineage>
        <taxon>Eukaryota</taxon>
        <taxon>Metazoa</taxon>
        <taxon>Ecdysozoa</taxon>
        <taxon>Nematoda</taxon>
        <taxon>Chromadorea</taxon>
        <taxon>Rhabditida</taxon>
        <taxon>Rhabditina</taxon>
        <taxon>Rhabditomorpha</taxon>
        <taxon>Strongyloidea</taxon>
        <taxon>Strongylidae</taxon>
        <taxon>Oesophagostomum</taxon>
    </lineage>
</organism>
<dbReference type="SUPFAM" id="SSF56112">
    <property type="entry name" value="Protein kinase-like (PK-like)"/>
    <property type="match status" value="1"/>
</dbReference>
<evidence type="ECO:0000259" key="9">
    <source>
        <dbReference type="PROSITE" id="PS50011"/>
    </source>
</evidence>
<sequence>MLDSGSLSDQTSIGTSDSGQSYLQQITEEEPLKPPAKSAGTAPGGATGDGGPVMSIQDFAFIKVLGKGSFGKVMLAERKGSEEVYAVKILKKDVIVQDDDVECTMCEKRILSLAAKHPFLTALHSSFQTPKSRRDANNFDADFTKEEPVLTPTDPAVVRSINQEEFRGFSFVNPHFVY</sequence>
<protein>
    <submittedName>
        <fullName evidence="11">Protein kinase domain protein</fullName>
    </submittedName>
</protein>
<feature type="compositionally biased region" description="Polar residues" evidence="8">
    <location>
        <begin position="1"/>
        <end position="26"/>
    </location>
</feature>